<dbReference type="RefSeq" id="WP_141919463.1">
    <property type="nucleotide sequence ID" value="NZ_VFOF01000001.1"/>
</dbReference>
<evidence type="ECO:0000256" key="8">
    <source>
        <dbReference type="ARBA" id="ARBA00023136"/>
    </source>
</evidence>
<keyword evidence="8" id="KW-0472">Membrane</keyword>
<dbReference type="Gene3D" id="3.90.550.10">
    <property type="entry name" value="Spore Coat Polysaccharide Biosynthesis Protein SpsA, Chain A"/>
    <property type="match status" value="1"/>
</dbReference>
<dbReference type="GO" id="GO:0016020">
    <property type="term" value="C:membrane"/>
    <property type="evidence" value="ECO:0007669"/>
    <property type="project" value="UniProtKB-SubCell"/>
</dbReference>
<evidence type="ECO:0000256" key="4">
    <source>
        <dbReference type="ARBA" id="ARBA00022676"/>
    </source>
</evidence>
<keyword evidence="6" id="KW-0812">Transmembrane</keyword>
<evidence type="ECO:0000256" key="6">
    <source>
        <dbReference type="ARBA" id="ARBA00022692"/>
    </source>
</evidence>
<organism evidence="9 10">
    <name type="scientific">Zymomonas mobilis</name>
    <dbReference type="NCBI Taxonomy" id="542"/>
    <lineage>
        <taxon>Bacteria</taxon>
        <taxon>Pseudomonadati</taxon>
        <taxon>Pseudomonadota</taxon>
        <taxon>Alphaproteobacteria</taxon>
        <taxon>Sphingomonadales</taxon>
        <taxon>Zymomonadaceae</taxon>
        <taxon>Zymomonas</taxon>
    </lineage>
</organism>
<evidence type="ECO:0000256" key="3">
    <source>
        <dbReference type="ARBA" id="ARBA00004991"/>
    </source>
</evidence>
<evidence type="ECO:0000313" key="10">
    <source>
        <dbReference type="Proteomes" id="UP000316887"/>
    </source>
</evidence>
<comment type="subcellular location">
    <subcellularLocation>
        <location evidence="1">Membrane</location>
        <topology evidence="1">Multi-pass membrane protein</topology>
    </subcellularLocation>
</comment>
<evidence type="ECO:0000256" key="7">
    <source>
        <dbReference type="ARBA" id="ARBA00022989"/>
    </source>
</evidence>
<proteinExistence type="predicted"/>
<comment type="pathway">
    <text evidence="2">Lipid metabolism; sphingolipid metabolism.</text>
</comment>
<dbReference type="InterPro" id="IPR029044">
    <property type="entry name" value="Nucleotide-diphossugar_trans"/>
</dbReference>
<evidence type="ECO:0000313" key="9">
    <source>
        <dbReference type="EMBL" id="TQL17093.1"/>
    </source>
</evidence>
<dbReference type="InterPro" id="IPR025993">
    <property type="entry name" value="Ceramide_glucosylTrfase"/>
</dbReference>
<name>A0A542W0N0_ZYMMB</name>
<evidence type="ECO:0000256" key="2">
    <source>
        <dbReference type="ARBA" id="ARBA00004760"/>
    </source>
</evidence>
<protein>
    <submittedName>
        <fullName evidence="9">Glycosyl transferase family 21</fullName>
    </submittedName>
</protein>
<dbReference type="OrthoDB" id="561165at2"/>
<dbReference type="AlphaFoldDB" id="A0A542W0N0"/>
<comment type="pathway">
    <text evidence="3">Sphingolipid metabolism.</text>
</comment>
<dbReference type="GO" id="GO:0016757">
    <property type="term" value="F:glycosyltransferase activity"/>
    <property type="evidence" value="ECO:0007669"/>
    <property type="project" value="UniProtKB-KW"/>
</dbReference>
<dbReference type="Pfam" id="PF13506">
    <property type="entry name" value="Glyco_transf_21"/>
    <property type="match status" value="1"/>
</dbReference>
<evidence type="ECO:0000256" key="1">
    <source>
        <dbReference type="ARBA" id="ARBA00004141"/>
    </source>
</evidence>
<gene>
    <name evidence="9" type="ORF">FBY58_0653</name>
</gene>
<keyword evidence="7" id="KW-1133">Transmembrane helix</keyword>
<dbReference type="Proteomes" id="UP000316887">
    <property type="component" value="Unassembled WGS sequence"/>
</dbReference>
<sequence>MTAKPSNAPMKIALCFPSGPMVHVDFMISTALMMQQTPNVDFILINNKSPNISVSRNACVAMAQEAQADYLFFLDSDMDVPPDTITRFLSHNKDIIGANYSKRLEEFSLAGNEIVEKPEDLVDHGLLPAVFIPTGCLLIKMSVFDNLPKPYFFFGLREYEDKDERAIFGEDFVFSVKVRSSGYELWFDMDVTQKVKHIGQLPYKMNGI</sequence>
<evidence type="ECO:0000256" key="5">
    <source>
        <dbReference type="ARBA" id="ARBA00022679"/>
    </source>
</evidence>
<reference evidence="9 10" key="1">
    <citation type="submission" date="2019-06" db="EMBL/GenBank/DDBJ databases">
        <title>Genome sequencing of Zymomonas mobilis strains for genetic engineering and biofuel applications.</title>
        <authorList>
            <person name="Teravest M."/>
        </authorList>
    </citation>
    <scope>NUCLEOTIDE SEQUENCE [LARGE SCALE GENOMIC DNA]</scope>
    <source>
        <strain evidence="9 10">AN0101</strain>
    </source>
</reference>
<dbReference type="EMBL" id="VFOF01000001">
    <property type="protein sequence ID" value="TQL17093.1"/>
    <property type="molecule type" value="Genomic_DNA"/>
</dbReference>
<dbReference type="SUPFAM" id="SSF53448">
    <property type="entry name" value="Nucleotide-diphospho-sugar transferases"/>
    <property type="match status" value="1"/>
</dbReference>
<keyword evidence="4" id="KW-0328">Glycosyltransferase</keyword>
<comment type="caution">
    <text evidence="9">The sequence shown here is derived from an EMBL/GenBank/DDBJ whole genome shotgun (WGS) entry which is preliminary data.</text>
</comment>
<accession>A0A542W0N0</accession>
<keyword evidence="5 9" id="KW-0808">Transferase</keyword>